<accession>A0A4Y2MT04</accession>
<reference evidence="1 2" key="1">
    <citation type="journal article" date="2019" name="Sci. Rep.">
        <title>Orb-weaving spider Araneus ventricosus genome elucidates the spidroin gene catalogue.</title>
        <authorList>
            <person name="Kono N."/>
            <person name="Nakamura H."/>
            <person name="Ohtoshi R."/>
            <person name="Moran D.A.P."/>
            <person name="Shinohara A."/>
            <person name="Yoshida Y."/>
            <person name="Fujiwara M."/>
            <person name="Mori M."/>
            <person name="Tomita M."/>
            <person name="Arakawa K."/>
        </authorList>
    </citation>
    <scope>NUCLEOTIDE SEQUENCE [LARGE SCALE GENOMIC DNA]</scope>
</reference>
<gene>
    <name evidence="1" type="ORF">AVEN_221093_1</name>
</gene>
<proteinExistence type="predicted"/>
<organism evidence="1 2">
    <name type="scientific">Araneus ventricosus</name>
    <name type="common">Orbweaver spider</name>
    <name type="synonym">Epeira ventricosa</name>
    <dbReference type="NCBI Taxonomy" id="182803"/>
    <lineage>
        <taxon>Eukaryota</taxon>
        <taxon>Metazoa</taxon>
        <taxon>Ecdysozoa</taxon>
        <taxon>Arthropoda</taxon>
        <taxon>Chelicerata</taxon>
        <taxon>Arachnida</taxon>
        <taxon>Araneae</taxon>
        <taxon>Araneomorphae</taxon>
        <taxon>Entelegynae</taxon>
        <taxon>Araneoidea</taxon>
        <taxon>Araneidae</taxon>
        <taxon>Araneus</taxon>
    </lineage>
</organism>
<evidence type="ECO:0000313" key="2">
    <source>
        <dbReference type="Proteomes" id="UP000499080"/>
    </source>
</evidence>
<dbReference type="EMBL" id="BGPR01007807">
    <property type="protein sequence ID" value="GBN29679.1"/>
    <property type="molecule type" value="Genomic_DNA"/>
</dbReference>
<sequence>MVSCLIEEHRVSGPAINNSSLELEGSSLRHTLGEGAAIETKHPPSKNPNGSLRTSFALEEYGRQQASLVELRRRIL</sequence>
<name>A0A4Y2MT04_ARAVE</name>
<protein>
    <submittedName>
        <fullName evidence="1">Uncharacterized protein</fullName>
    </submittedName>
</protein>
<dbReference type="AlphaFoldDB" id="A0A4Y2MT04"/>
<evidence type="ECO:0000313" key="1">
    <source>
        <dbReference type="EMBL" id="GBN29679.1"/>
    </source>
</evidence>
<keyword evidence="2" id="KW-1185">Reference proteome</keyword>
<comment type="caution">
    <text evidence="1">The sequence shown here is derived from an EMBL/GenBank/DDBJ whole genome shotgun (WGS) entry which is preliminary data.</text>
</comment>
<dbReference type="Proteomes" id="UP000499080">
    <property type="component" value="Unassembled WGS sequence"/>
</dbReference>